<keyword evidence="9" id="KW-1185">Reference proteome</keyword>
<dbReference type="GO" id="GO:0016616">
    <property type="term" value="F:oxidoreductase activity, acting on the CH-OH group of donors, NAD or NADP as acceptor"/>
    <property type="evidence" value="ECO:0007669"/>
    <property type="project" value="UniProtKB-ARBA"/>
</dbReference>
<name>A0A545UH90_9GAMM</name>
<evidence type="ECO:0000256" key="7">
    <source>
        <dbReference type="RuleBase" id="RU000363"/>
    </source>
</evidence>
<dbReference type="EC" id="1.1.1.313" evidence="6"/>
<dbReference type="PANTHER" id="PTHR42901">
    <property type="entry name" value="ALCOHOL DEHYDROGENASE"/>
    <property type="match status" value="1"/>
</dbReference>
<comment type="similarity">
    <text evidence="2 7">Belongs to the short-chain dehydrogenases/reductases (SDR) family.</text>
</comment>
<gene>
    <name evidence="8" type="ORF">FLL46_04425</name>
</gene>
<dbReference type="SUPFAM" id="SSF51735">
    <property type="entry name" value="NAD(P)-binding Rossmann-fold domains"/>
    <property type="match status" value="1"/>
</dbReference>
<dbReference type="PRINTS" id="PR00081">
    <property type="entry name" value="GDHRDH"/>
</dbReference>
<reference evidence="8 9" key="1">
    <citation type="submission" date="2019-07" db="EMBL/GenBank/DDBJ databases">
        <title>Draft genome for Aliikangiella sp. M105.</title>
        <authorList>
            <person name="Wang G."/>
        </authorList>
    </citation>
    <scope>NUCLEOTIDE SEQUENCE [LARGE SCALE GENOMIC DNA]</scope>
    <source>
        <strain evidence="8 9">M105</strain>
    </source>
</reference>
<evidence type="ECO:0000256" key="6">
    <source>
        <dbReference type="ARBA" id="ARBA00066933"/>
    </source>
</evidence>
<evidence type="ECO:0000313" key="8">
    <source>
        <dbReference type="EMBL" id="TQV88783.1"/>
    </source>
</evidence>
<protein>
    <recommendedName>
        <fullName evidence="6">sulfoacetaldehyde reductase (NADPH)</fullName>
        <ecNumber evidence="6">1.1.1.313</ecNumber>
    </recommendedName>
</protein>
<dbReference type="InterPro" id="IPR036291">
    <property type="entry name" value="NAD(P)-bd_dom_sf"/>
</dbReference>
<evidence type="ECO:0000256" key="4">
    <source>
        <dbReference type="ARBA" id="ARBA00052263"/>
    </source>
</evidence>
<dbReference type="AlphaFoldDB" id="A0A545UH90"/>
<evidence type="ECO:0000256" key="1">
    <source>
        <dbReference type="ARBA" id="ARBA00005177"/>
    </source>
</evidence>
<comment type="catalytic activity">
    <reaction evidence="4">
        <text>2-hydroxyethane-1-sulfonate + NADP(+) = sulfoacetaldehyde + NADPH + H(+)</text>
        <dbReference type="Rhea" id="RHEA:29591"/>
        <dbReference type="ChEBI" id="CHEBI:15378"/>
        <dbReference type="ChEBI" id="CHEBI:57783"/>
        <dbReference type="ChEBI" id="CHEBI:58246"/>
        <dbReference type="ChEBI" id="CHEBI:58349"/>
        <dbReference type="ChEBI" id="CHEBI:61904"/>
        <dbReference type="EC" id="1.1.1.313"/>
    </reaction>
</comment>
<comment type="subunit">
    <text evidence="5">Homodimer and heterotetramer.</text>
</comment>
<dbReference type="Gene3D" id="3.40.50.720">
    <property type="entry name" value="NAD(P)-binding Rossmann-like Domain"/>
    <property type="match status" value="1"/>
</dbReference>
<proteinExistence type="inferred from homology"/>
<dbReference type="EMBL" id="VIKS01000003">
    <property type="protein sequence ID" value="TQV88783.1"/>
    <property type="molecule type" value="Genomic_DNA"/>
</dbReference>
<dbReference type="FunFam" id="3.40.50.720:FF:000047">
    <property type="entry name" value="NADP-dependent L-serine/L-allo-threonine dehydrogenase"/>
    <property type="match status" value="1"/>
</dbReference>
<comment type="caution">
    <text evidence="8">The sequence shown here is derived from an EMBL/GenBank/DDBJ whole genome shotgun (WGS) entry which is preliminary data.</text>
</comment>
<evidence type="ECO:0000256" key="2">
    <source>
        <dbReference type="ARBA" id="ARBA00006484"/>
    </source>
</evidence>
<dbReference type="PROSITE" id="PS00061">
    <property type="entry name" value="ADH_SHORT"/>
    <property type="match status" value="1"/>
</dbReference>
<dbReference type="InterPro" id="IPR020904">
    <property type="entry name" value="Sc_DH/Rdtase_CS"/>
</dbReference>
<accession>A0A545UH90</accession>
<evidence type="ECO:0000256" key="5">
    <source>
        <dbReference type="ARBA" id="ARBA00063095"/>
    </source>
</evidence>
<dbReference type="PANTHER" id="PTHR42901:SF1">
    <property type="entry name" value="ALCOHOL DEHYDROGENASE"/>
    <property type="match status" value="1"/>
</dbReference>
<evidence type="ECO:0000256" key="3">
    <source>
        <dbReference type="ARBA" id="ARBA00023002"/>
    </source>
</evidence>
<sequence length="256" mass="28140">MSYMFENNRKIAVITGASSGFGRASVIKFVANGWNVIALARRAEKLSELQQEVGEQYCYVKQLDVCEQQQIDEFAQFLDQQGISIDLLVNNAGLALGLESADKALHDDWQVMVDTNIKGLIFMTRALLPQMVEKKKGHIINLGSIAGTYAYPGGNTYGASKAFVAQFSLNLRADLAGTGIRVTNIEPGLAETEFSVVRFHGDQEKADSIYQGLEPLSAEDIAESIFWSASLPSHVNINRIEIMPTCQSFSPLNISR</sequence>
<dbReference type="InterPro" id="IPR002347">
    <property type="entry name" value="SDR_fam"/>
</dbReference>
<comment type="pathway">
    <text evidence="1">Organosulfur degradation.</text>
</comment>
<dbReference type="Pfam" id="PF00106">
    <property type="entry name" value="adh_short"/>
    <property type="match status" value="1"/>
</dbReference>
<organism evidence="8 9">
    <name type="scientific">Aliikangiella coralliicola</name>
    <dbReference type="NCBI Taxonomy" id="2592383"/>
    <lineage>
        <taxon>Bacteria</taxon>
        <taxon>Pseudomonadati</taxon>
        <taxon>Pseudomonadota</taxon>
        <taxon>Gammaproteobacteria</taxon>
        <taxon>Oceanospirillales</taxon>
        <taxon>Pleioneaceae</taxon>
        <taxon>Aliikangiella</taxon>
    </lineage>
</organism>
<dbReference type="Proteomes" id="UP000315439">
    <property type="component" value="Unassembled WGS sequence"/>
</dbReference>
<evidence type="ECO:0000313" key="9">
    <source>
        <dbReference type="Proteomes" id="UP000315439"/>
    </source>
</evidence>
<dbReference type="OrthoDB" id="9810734at2"/>
<keyword evidence="3" id="KW-0560">Oxidoreductase</keyword>
<dbReference type="PRINTS" id="PR00080">
    <property type="entry name" value="SDRFAMILY"/>
</dbReference>